<reference evidence="1 2" key="1">
    <citation type="submission" date="2019-07" db="EMBL/GenBank/DDBJ databases">
        <title>Whole genome shotgun sequence of Chitinophaga cymbidii NBRC 109752.</title>
        <authorList>
            <person name="Hosoyama A."/>
            <person name="Uohara A."/>
            <person name="Ohji S."/>
            <person name="Ichikawa N."/>
        </authorList>
    </citation>
    <scope>NUCLEOTIDE SEQUENCE [LARGE SCALE GENOMIC DNA]</scope>
    <source>
        <strain evidence="1 2">NBRC 109752</strain>
    </source>
</reference>
<accession>A0A512RIL6</accession>
<proteinExistence type="predicted"/>
<dbReference type="Proteomes" id="UP000321436">
    <property type="component" value="Unassembled WGS sequence"/>
</dbReference>
<gene>
    <name evidence="1" type="ORF">CCY01nite_18110</name>
</gene>
<name>A0A512RIL6_9BACT</name>
<evidence type="ECO:0008006" key="3">
    <source>
        <dbReference type="Google" id="ProtNLM"/>
    </source>
</evidence>
<organism evidence="1 2">
    <name type="scientific">Chitinophaga cymbidii</name>
    <dbReference type="NCBI Taxonomy" id="1096750"/>
    <lineage>
        <taxon>Bacteria</taxon>
        <taxon>Pseudomonadati</taxon>
        <taxon>Bacteroidota</taxon>
        <taxon>Chitinophagia</taxon>
        <taxon>Chitinophagales</taxon>
        <taxon>Chitinophagaceae</taxon>
        <taxon>Chitinophaga</taxon>
    </lineage>
</organism>
<sequence length="174" mass="20782">MTRDEIIEIIAKDKEYMTICRQVTALKADQYAEDLYQELFLIIMALPEQRLKDLYATCFRCYYYRMAERQFYSDNSRFHKTMRKPGTFIRARLEDIAAFYDHTPIEPEVIERLNRAMNELPFVDGELLKLYADRKSVKQVSKDSGVPIRSVYKIISNAKRNVQIKVERYKRTEK</sequence>
<dbReference type="RefSeq" id="WP_146859892.1">
    <property type="nucleotide sequence ID" value="NZ_BKAU01000001.1"/>
</dbReference>
<evidence type="ECO:0000313" key="1">
    <source>
        <dbReference type="EMBL" id="GEP95551.1"/>
    </source>
</evidence>
<keyword evidence="2" id="KW-1185">Reference proteome</keyword>
<dbReference type="OrthoDB" id="652200at2"/>
<comment type="caution">
    <text evidence="1">The sequence shown here is derived from an EMBL/GenBank/DDBJ whole genome shotgun (WGS) entry which is preliminary data.</text>
</comment>
<dbReference type="EMBL" id="BKAU01000001">
    <property type="protein sequence ID" value="GEP95551.1"/>
    <property type="molecule type" value="Genomic_DNA"/>
</dbReference>
<evidence type="ECO:0000313" key="2">
    <source>
        <dbReference type="Proteomes" id="UP000321436"/>
    </source>
</evidence>
<dbReference type="AlphaFoldDB" id="A0A512RIL6"/>
<protein>
    <recommendedName>
        <fullName evidence="3">RNA polymerase sigma factor 70 region 4 type 2 domain-containing protein</fullName>
    </recommendedName>
</protein>